<dbReference type="CDD" id="cd16393">
    <property type="entry name" value="SPO0J_N"/>
    <property type="match status" value="1"/>
</dbReference>
<keyword evidence="3" id="KW-0238">DNA-binding</keyword>
<dbReference type="InterPro" id="IPR004437">
    <property type="entry name" value="ParB/RepB/Spo0J"/>
</dbReference>
<dbReference type="InterPro" id="IPR050336">
    <property type="entry name" value="Chromosome_partition/occlusion"/>
</dbReference>
<dbReference type="AlphaFoldDB" id="A0A1M5VMN0"/>
<dbReference type="Proteomes" id="UP000183995">
    <property type="component" value="Unassembled WGS sequence"/>
</dbReference>
<evidence type="ECO:0000256" key="1">
    <source>
        <dbReference type="ARBA" id="ARBA00004453"/>
    </source>
</evidence>
<gene>
    <name evidence="5" type="ORF">SAMN02745823_00911</name>
</gene>
<sequence length="272" mass="31044">MQLMKKRGLYEASRIVYLPAGEILPNPAQPRKTFEPNAMRELAGSISRYGILQPLSVRKRGSGYELVSGERRLRAAKLVGLKEVPCIILDVDSQESSILALVENLQRKDLDFIEEAEGLYRLVNIHGYRQEEVARLVGLSQSAVSNKLRILKLSPELLFMIRDTGLTERHARALLRLEEEQDRLETFEQIVKKNLNVANTEEYIEELLQKKGQKEKAPPKKPVYVLKDVRLFMNTVARGMTMMQQSGIAARYGRDETEEEIILTIKIPKANK</sequence>
<dbReference type="InterPro" id="IPR036086">
    <property type="entry name" value="ParB/Sulfiredoxin_sf"/>
</dbReference>
<dbReference type="InterPro" id="IPR003115">
    <property type="entry name" value="ParB_N"/>
</dbReference>
<dbReference type="OrthoDB" id="9802051at2"/>
<dbReference type="GO" id="GO:0009295">
    <property type="term" value="C:nucleoid"/>
    <property type="evidence" value="ECO:0007669"/>
    <property type="project" value="UniProtKB-SubCell"/>
</dbReference>
<evidence type="ECO:0000256" key="3">
    <source>
        <dbReference type="ARBA" id="ARBA00023125"/>
    </source>
</evidence>
<reference evidence="5 6" key="1">
    <citation type="submission" date="2016-11" db="EMBL/GenBank/DDBJ databases">
        <authorList>
            <person name="Jaros S."/>
            <person name="Januszkiewicz K."/>
            <person name="Wedrychowicz H."/>
        </authorList>
    </citation>
    <scope>NUCLEOTIDE SEQUENCE [LARGE SCALE GENOMIC DNA]</scope>
    <source>
        <strain evidence="5 6">DSM 10068</strain>
    </source>
</reference>
<dbReference type="SUPFAM" id="SSF110849">
    <property type="entry name" value="ParB/Sulfiredoxin"/>
    <property type="match status" value="1"/>
</dbReference>
<proteinExistence type="inferred from homology"/>
<dbReference type="FunFam" id="3.90.1530.30:FF:000001">
    <property type="entry name" value="Chromosome partitioning protein ParB"/>
    <property type="match status" value="1"/>
</dbReference>
<dbReference type="Gene3D" id="3.90.1530.30">
    <property type="match status" value="1"/>
</dbReference>
<name>A0A1M5VMN0_9FIRM</name>
<dbReference type="STRING" id="1123282.SAMN02745823_00911"/>
<comment type="subcellular location">
    <subcellularLocation>
        <location evidence="1">Cytoplasm</location>
        <location evidence="1">Nucleoid</location>
    </subcellularLocation>
</comment>
<dbReference type="SMART" id="SM00470">
    <property type="entry name" value="ParB"/>
    <property type="match status" value="1"/>
</dbReference>
<evidence type="ECO:0000259" key="4">
    <source>
        <dbReference type="SMART" id="SM00470"/>
    </source>
</evidence>
<keyword evidence="6" id="KW-1185">Reference proteome</keyword>
<dbReference type="PANTHER" id="PTHR33375">
    <property type="entry name" value="CHROMOSOME-PARTITIONING PROTEIN PARB-RELATED"/>
    <property type="match status" value="1"/>
</dbReference>
<accession>A0A1M5VMN0</accession>
<dbReference type="NCBIfam" id="TIGR00180">
    <property type="entry name" value="parB_part"/>
    <property type="match status" value="1"/>
</dbReference>
<feature type="domain" description="ParB-like N-terminal" evidence="4">
    <location>
        <begin position="16"/>
        <end position="105"/>
    </location>
</feature>
<dbReference type="GO" id="GO:0003677">
    <property type="term" value="F:DNA binding"/>
    <property type="evidence" value="ECO:0007669"/>
    <property type="project" value="UniProtKB-KW"/>
</dbReference>
<dbReference type="SUPFAM" id="SSF109709">
    <property type="entry name" value="KorB DNA-binding domain-like"/>
    <property type="match status" value="1"/>
</dbReference>
<dbReference type="Pfam" id="PF17762">
    <property type="entry name" value="HTH_ParB"/>
    <property type="match status" value="1"/>
</dbReference>
<dbReference type="InterPro" id="IPR041468">
    <property type="entry name" value="HTH_ParB/Spo0J"/>
</dbReference>
<dbReference type="Pfam" id="PF02195">
    <property type="entry name" value="ParB_N"/>
    <property type="match status" value="1"/>
</dbReference>
<dbReference type="GO" id="GO:0045881">
    <property type="term" value="P:positive regulation of sporulation resulting in formation of a cellular spore"/>
    <property type="evidence" value="ECO:0007669"/>
    <property type="project" value="TreeGrafter"/>
</dbReference>
<evidence type="ECO:0000313" key="6">
    <source>
        <dbReference type="Proteomes" id="UP000183995"/>
    </source>
</evidence>
<comment type="similarity">
    <text evidence="2">Belongs to the ParB family.</text>
</comment>
<organism evidence="5 6">
    <name type="scientific">Sporobacter termitidis DSM 10068</name>
    <dbReference type="NCBI Taxonomy" id="1123282"/>
    <lineage>
        <taxon>Bacteria</taxon>
        <taxon>Bacillati</taxon>
        <taxon>Bacillota</taxon>
        <taxon>Clostridia</taxon>
        <taxon>Eubacteriales</taxon>
        <taxon>Oscillospiraceae</taxon>
        <taxon>Sporobacter</taxon>
    </lineage>
</organism>
<dbReference type="GO" id="GO:0007059">
    <property type="term" value="P:chromosome segregation"/>
    <property type="evidence" value="ECO:0007669"/>
    <property type="project" value="TreeGrafter"/>
</dbReference>
<protein>
    <submittedName>
        <fullName evidence="5">Chromosome partitioning protein, ParB family</fullName>
    </submittedName>
</protein>
<dbReference type="RefSeq" id="WP_073076471.1">
    <property type="nucleotide sequence ID" value="NZ_FQXV01000002.1"/>
</dbReference>
<evidence type="ECO:0000256" key="2">
    <source>
        <dbReference type="ARBA" id="ARBA00006295"/>
    </source>
</evidence>
<dbReference type="GO" id="GO:0005694">
    <property type="term" value="C:chromosome"/>
    <property type="evidence" value="ECO:0007669"/>
    <property type="project" value="TreeGrafter"/>
</dbReference>
<dbReference type="EMBL" id="FQXV01000002">
    <property type="protein sequence ID" value="SHH76487.1"/>
    <property type="molecule type" value="Genomic_DNA"/>
</dbReference>
<evidence type="ECO:0000313" key="5">
    <source>
        <dbReference type="EMBL" id="SHH76487.1"/>
    </source>
</evidence>
<dbReference type="Gene3D" id="1.10.10.2830">
    <property type="match status" value="1"/>
</dbReference>
<dbReference type="PANTHER" id="PTHR33375:SF8">
    <property type="entry name" value="NUCLEOID OCCLUSION PROTEIN"/>
    <property type="match status" value="1"/>
</dbReference>
<dbReference type="FunFam" id="1.10.10.2830:FF:000001">
    <property type="entry name" value="Chromosome partitioning protein ParB"/>
    <property type="match status" value="1"/>
</dbReference>